<organism evidence="7 8">
    <name type="scientific">Porites lobata</name>
    <dbReference type="NCBI Taxonomy" id="104759"/>
    <lineage>
        <taxon>Eukaryota</taxon>
        <taxon>Metazoa</taxon>
        <taxon>Cnidaria</taxon>
        <taxon>Anthozoa</taxon>
        <taxon>Hexacorallia</taxon>
        <taxon>Scleractinia</taxon>
        <taxon>Fungiina</taxon>
        <taxon>Poritidae</taxon>
        <taxon>Porites</taxon>
    </lineage>
</organism>
<feature type="transmembrane region" description="Helical" evidence="5">
    <location>
        <begin position="65"/>
        <end position="89"/>
    </location>
</feature>
<dbReference type="PANTHER" id="PTHR45698:SF1">
    <property type="entry name" value="TRACE AMINE-ASSOCIATED RECEPTOR 13C-LIKE"/>
    <property type="match status" value="1"/>
</dbReference>
<dbReference type="PANTHER" id="PTHR45698">
    <property type="entry name" value="TRACE AMINE-ASSOCIATED RECEPTOR 19N-RELATED"/>
    <property type="match status" value="1"/>
</dbReference>
<dbReference type="PROSITE" id="PS50262">
    <property type="entry name" value="G_PROTEIN_RECEP_F1_2"/>
    <property type="match status" value="1"/>
</dbReference>
<dbReference type="Gene3D" id="1.20.1070.10">
    <property type="entry name" value="Rhodopsin 7-helix transmembrane proteins"/>
    <property type="match status" value="1"/>
</dbReference>
<feature type="transmembrane region" description="Helical" evidence="5">
    <location>
        <begin position="32"/>
        <end position="53"/>
    </location>
</feature>
<keyword evidence="2 5" id="KW-0812">Transmembrane</keyword>
<feature type="transmembrane region" description="Helical" evidence="5">
    <location>
        <begin position="206"/>
        <end position="228"/>
    </location>
</feature>
<dbReference type="Proteomes" id="UP001159405">
    <property type="component" value="Unassembled WGS sequence"/>
</dbReference>
<reference evidence="7 8" key="1">
    <citation type="submission" date="2022-05" db="EMBL/GenBank/DDBJ databases">
        <authorList>
            <consortium name="Genoscope - CEA"/>
            <person name="William W."/>
        </authorList>
    </citation>
    <scope>NUCLEOTIDE SEQUENCE [LARGE SCALE GENOMIC DNA]</scope>
</reference>
<dbReference type="SUPFAM" id="SSF81321">
    <property type="entry name" value="Family A G protein-coupled receptor-like"/>
    <property type="match status" value="1"/>
</dbReference>
<sequence>MNSSLNKISTTETSSTSSQAIAASGITNTTQVMYSVLCTLAIPGNMVTILVFIRERRLLEKSYNILILTLAIADVMTAILLITNPSFVVGDAFPYPTNPVLGEIFCRVIWSRVFLFQLVFFSIYISLVLTVERWVAIVKPVKYNIFFKGKRLILCIFVCWIWSLFLTGASLADTVYKPNLSSRNICEFEIILQGTSFRMALSTLQFFMKMAFPCLSIIGLYIHMIVSTNNSPIASVESKAKLRGKVTRMIGAMSCIFIICITPNQIVLVLAYAGKAILDTKLHHFTAFFNFIPTCANPFIYGLSNETYRRRYKKILFSLCPKVLRGGADAANLDIVLRERRVQPSTIEQ</sequence>
<dbReference type="PRINTS" id="PR00237">
    <property type="entry name" value="GPCRRHODOPSN"/>
</dbReference>
<evidence type="ECO:0000313" key="8">
    <source>
        <dbReference type="Proteomes" id="UP001159405"/>
    </source>
</evidence>
<keyword evidence="3 5" id="KW-1133">Transmembrane helix</keyword>
<keyword evidence="4 5" id="KW-0472">Membrane</keyword>
<feature type="domain" description="G-protein coupled receptors family 1 profile" evidence="6">
    <location>
        <begin position="44"/>
        <end position="301"/>
    </location>
</feature>
<evidence type="ECO:0000256" key="2">
    <source>
        <dbReference type="ARBA" id="ARBA00022692"/>
    </source>
</evidence>
<name>A0ABN8MQJ3_9CNID</name>
<accession>A0ABN8MQJ3</accession>
<feature type="transmembrane region" description="Helical" evidence="5">
    <location>
        <begin position="285"/>
        <end position="304"/>
    </location>
</feature>
<dbReference type="InterPro" id="IPR017452">
    <property type="entry name" value="GPCR_Rhodpsn_7TM"/>
</dbReference>
<feature type="transmembrane region" description="Helical" evidence="5">
    <location>
        <begin position="152"/>
        <end position="172"/>
    </location>
</feature>
<dbReference type="CDD" id="cd00637">
    <property type="entry name" value="7tm_classA_rhodopsin-like"/>
    <property type="match status" value="1"/>
</dbReference>
<evidence type="ECO:0000259" key="6">
    <source>
        <dbReference type="PROSITE" id="PS50262"/>
    </source>
</evidence>
<protein>
    <recommendedName>
        <fullName evidence="6">G-protein coupled receptors family 1 profile domain-containing protein</fullName>
    </recommendedName>
</protein>
<gene>
    <name evidence="7" type="ORF">PLOB_00000466</name>
</gene>
<evidence type="ECO:0000256" key="5">
    <source>
        <dbReference type="SAM" id="Phobius"/>
    </source>
</evidence>
<comment type="caution">
    <text evidence="7">The sequence shown here is derived from an EMBL/GenBank/DDBJ whole genome shotgun (WGS) entry which is preliminary data.</text>
</comment>
<dbReference type="EMBL" id="CALNXK010000001">
    <property type="protein sequence ID" value="CAH3032391.1"/>
    <property type="molecule type" value="Genomic_DNA"/>
</dbReference>
<evidence type="ECO:0000256" key="4">
    <source>
        <dbReference type="ARBA" id="ARBA00023136"/>
    </source>
</evidence>
<feature type="transmembrane region" description="Helical" evidence="5">
    <location>
        <begin position="249"/>
        <end position="273"/>
    </location>
</feature>
<dbReference type="InterPro" id="IPR000276">
    <property type="entry name" value="GPCR_Rhodpsn"/>
</dbReference>
<evidence type="ECO:0000313" key="7">
    <source>
        <dbReference type="EMBL" id="CAH3032391.1"/>
    </source>
</evidence>
<proteinExistence type="predicted"/>
<feature type="transmembrane region" description="Helical" evidence="5">
    <location>
        <begin position="109"/>
        <end position="131"/>
    </location>
</feature>
<keyword evidence="8" id="KW-1185">Reference proteome</keyword>
<comment type="subcellular location">
    <subcellularLocation>
        <location evidence="1">Membrane</location>
    </subcellularLocation>
</comment>
<dbReference type="Pfam" id="PF00001">
    <property type="entry name" value="7tm_1"/>
    <property type="match status" value="1"/>
</dbReference>
<evidence type="ECO:0000256" key="1">
    <source>
        <dbReference type="ARBA" id="ARBA00004370"/>
    </source>
</evidence>
<evidence type="ECO:0000256" key="3">
    <source>
        <dbReference type="ARBA" id="ARBA00022989"/>
    </source>
</evidence>